<dbReference type="Gene3D" id="2.40.40.10">
    <property type="entry name" value="RlpA-like domain"/>
    <property type="match status" value="1"/>
</dbReference>
<evidence type="ECO:0000313" key="6">
    <source>
        <dbReference type="Proteomes" id="UP000320762"/>
    </source>
</evidence>
<dbReference type="CDD" id="cd22778">
    <property type="entry name" value="DPBB_CEPL-like"/>
    <property type="match status" value="1"/>
</dbReference>
<comment type="caution">
    <text evidence="5">The sequence shown here is derived from an EMBL/GenBank/DDBJ whole genome shotgun (WGS) entry which is preliminary data.</text>
</comment>
<evidence type="ECO:0000256" key="4">
    <source>
        <dbReference type="SAM" id="SignalP"/>
    </source>
</evidence>
<dbReference type="AlphaFoldDB" id="A0A550CSC2"/>
<gene>
    <name evidence="5" type="ORF">BD626DRAFT_104675</name>
</gene>
<protein>
    <submittedName>
        <fullName evidence="5">Cerato-platanin</fullName>
    </submittedName>
</protein>
<keyword evidence="6" id="KW-1185">Reference proteome</keyword>
<dbReference type="Pfam" id="PF07249">
    <property type="entry name" value="Cerato-platanin"/>
    <property type="match status" value="1"/>
</dbReference>
<comment type="similarity">
    <text evidence="2">Belongs to the cerato-platanin family.</text>
</comment>
<evidence type="ECO:0000313" key="5">
    <source>
        <dbReference type="EMBL" id="TRM67687.1"/>
    </source>
</evidence>
<dbReference type="EMBL" id="VDMD01000002">
    <property type="protein sequence ID" value="TRM67687.1"/>
    <property type="molecule type" value="Genomic_DNA"/>
</dbReference>
<evidence type="ECO:0000256" key="1">
    <source>
        <dbReference type="ARBA" id="ARBA00004613"/>
    </source>
</evidence>
<dbReference type="InterPro" id="IPR036908">
    <property type="entry name" value="RlpA-like_sf"/>
</dbReference>
<sequence length="142" mass="14842">MKFTSILIAAAAAISSVCATTVRYDPVYDNASQSLTTVSCSDGEYGLITRGYSTFGSLPEFPHIGAVEGASHGTATCGTCYKVSWTDEFGTTRSIHVLAVDYATSGFNIAETALDELTGGRAAEKGTIDATTKQVNVKHCGL</sequence>
<comment type="subcellular location">
    <subcellularLocation>
        <location evidence="1">Secreted</location>
    </subcellularLocation>
</comment>
<dbReference type="InterPro" id="IPR010829">
    <property type="entry name" value="Cerato-platanin"/>
</dbReference>
<evidence type="ECO:0000256" key="3">
    <source>
        <dbReference type="ARBA" id="ARBA00022525"/>
    </source>
</evidence>
<dbReference type="Proteomes" id="UP000320762">
    <property type="component" value="Unassembled WGS sequence"/>
</dbReference>
<dbReference type="STRING" id="97359.A0A550CSC2"/>
<accession>A0A550CSC2</accession>
<keyword evidence="3" id="KW-0964">Secreted</keyword>
<dbReference type="OrthoDB" id="4898945at2759"/>
<dbReference type="GO" id="GO:0005576">
    <property type="term" value="C:extracellular region"/>
    <property type="evidence" value="ECO:0007669"/>
    <property type="project" value="UniProtKB-SubCell"/>
</dbReference>
<proteinExistence type="inferred from homology"/>
<organism evidence="5 6">
    <name type="scientific">Schizophyllum amplum</name>
    <dbReference type="NCBI Taxonomy" id="97359"/>
    <lineage>
        <taxon>Eukaryota</taxon>
        <taxon>Fungi</taxon>
        <taxon>Dikarya</taxon>
        <taxon>Basidiomycota</taxon>
        <taxon>Agaricomycotina</taxon>
        <taxon>Agaricomycetes</taxon>
        <taxon>Agaricomycetidae</taxon>
        <taxon>Agaricales</taxon>
        <taxon>Schizophyllaceae</taxon>
        <taxon>Schizophyllum</taxon>
    </lineage>
</organism>
<feature type="signal peptide" evidence="4">
    <location>
        <begin position="1"/>
        <end position="19"/>
    </location>
</feature>
<dbReference type="SUPFAM" id="SSF50685">
    <property type="entry name" value="Barwin-like endoglucanases"/>
    <property type="match status" value="1"/>
</dbReference>
<feature type="chain" id="PRO_5021700269" evidence="4">
    <location>
        <begin position="20"/>
        <end position="142"/>
    </location>
</feature>
<evidence type="ECO:0000256" key="2">
    <source>
        <dbReference type="ARBA" id="ARBA00010421"/>
    </source>
</evidence>
<keyword evidence="4" id="KW-0732">Signal</keyword>
<reference evidence="5 6" key="1">
    <citation type="journal article" date="2019" name="New Phytol.">
        <title>Comparative genomics reveals unique wood-decay strategies and fruiting body development in the Schizophyllaceae.</title>
        <authorList>
            <person name="Almasi E."/>
            <person name="Sahu N."/>
            <person name="Krizsan K."/>
            <person name="Balint B."/>
            <person name="Kovacs G.M."/>
            <person name="Kiss B."/>
            <person name="Cseklye J."/>
            <person name="Drula E."/>
            <person name="Henrissat B."/>
            <person name="Nagy I."/>
            <person name="Chovatia M."/>
            <person name="Adam C."/>
            <person name="LaButti K."/>
            <person name="Lipzen A."/>
            <person name="Riley R."/>
            <person name="Grigoriev I.V."/>
            <person name="Nagy L.G."/>
        </authorList>
    </citation>
    <scope>NUCLEOTIDE SEQUENCE [LARGE SCALE GENOMIC DNA]</scope>
    <source>
        <strain evidence="5 6">NL-1724</strain>
    </source>
</reference>
<name>A0A550CSC2_9AGAR</name>